<accession>A0A9X4H8A7</accession>
<keyword evidence="6 9" id="KW-1133">Transmembrane helix</keyword>
<evidence type="ECO:0000256" key="5">
    <source>
        <dbReference type="ARBA" id="ARBA00022927"/>
    </source>
</evidence>
<dbReference type="PANTHER" id="PTHR42982">
    <property type="entry name" value="SEC-INDEPENDENT PROTEIN TRANSLOCASE PROTEIN TATA"/>
    <property type="match status" value="1"/>
</dbReference>
<keyword evidence="12" id="KW-1185">Reference proteome</keyword>
<dbReference type="RefSeq" id="WP_277444164.1">
    <property type="nucleotide sequence ID" value="NZ_JAKOAV010000018.1"/>
</dbReference>
<dbReference type="InterPro" id="IPR006312">
    <property type="entry name" value="TatA/E"/>
</dbReference>
<keyword evidence="7 9" id="KW-0811">Translocation</keyword>
<dbReference type="HAMAP" id="MF_00236">
    <property type="entry name" value="TatA_E"/>
    <property type="match status" value="1"/>
</dbReference>
<evidence type="ECO:0000256" key="4">
    <source>
        <dbReference type="ARBA" id="ARBA00022692"/>
    </source>
</evidence>
<evidence type="ECO:0000256" key="1">
    <source>
        <dbReference type="ARBA" id="ARBA00004162"/>
    </source>
</evidence>
<proteinExistence type="inferred from homology"/>
<protein>
    <recommendedName>
        <fullName evidence="9">Sec-independent protein translocase protein TatA</fullName>
    </recommendedName>
</protein>
<feature type="transmembrane region" description="Helical" evidence="9">
    <location>
        <begin position="6"/>
        <end position="27"/>
    </location>
</feature>
<dbReference type="NCBIfam" id="TIGR01411">
    <property type="entry name" value="tatAE"/>
    <property type="match status" value="1"/>
</dbReference>
<sequence>MFSGLLQPMHIILILIIVLIIFGPGKLPDAGKALGRSIREFRRATSASFENEQEEAKKSQSQSSHAQTQESE</sequence>
<dbReference type="AlphaFoldDB" id="A0A9X4H8A7"/>
<dbReference type="Gene3D" id="1.20.5.3310">
    <property type="match status" value="1"/>
</dbReference>
<name>A0A9X4H8A7_9FIRM</name>
<comment type="function">
    <text evidence="9">Part of the twin-arginine translocation (Tat) system that transports large folded proteins containing a characteristic twin-arginine motif in their signal peptide across membranes. TatA could form the protein-conducting channel of the Tat system.</text>
</comment>
<gene>
    <name evidence="9 11" type="primary">tatA</name>
    <name evidence="11" type="ORF">L7E55_10495</name>
</gene>
<evidence type="ECO:0000256" key="2">
    <source>
        <dbReference type="ARBA" id="ARBA00022448"/>
    </source>
</evidence>
<keyword evidence="2 9" id="KW-0813">Transport</keyword>
<dbReference type="Pfam" id="PF02416">
    <property type="entry name" value="TatA_B_E"/>
    <property type="match status" value="1"/>
</dbReference>
<dbReference type="GO" id="GO:0008320">
    <property type="term" value="F:protein transmembrane transporter activity"/>
    <property type="evidence" value="ECO:0007669"/>
    <property type="project" value="UniProtKB-UniRule"/>
</dbReference>
<dbReference type="GO" id="GO:0043953">
    <property type="term" value="P:protein transport by the Tat complex"/>
    <property type="evidence" value="ECO:0007669"/>
    <property type="project" value="UniProtKB-UniRule"/>
</dbReference>
<evidence type="ECO:0000256" key="9">
    <source>
        <dbReference type="HAMAP-Rule" id="MF_00236"/>
    </source>
</evidence>
<evidence type="ECO:0000256" key="10">
    <source>
        <dbReference type="SAM" id="MobiDB-lite"/>
    </source>
</evidence>
<evidence type="ECO:0000313" key="11">
    <source>
        <dbReference type="EMBL" id="MDF9408779.1"/>
    </source>
</evidence>
<keyword evidence="4 9" id="KW-0812">Transmembrane</keyword>
<dbReference type="PANTHER" id="PTHR42982:SF1">
    <property type="entry name" value="SEC-INDEPENDENT PROTEIN TRANSLOCASE PROTEIN TATA"/>
    <property type="match status" value="1"/>
</dbReference>
<feature type="compositionally biased region" description="Low complexity" evidence="10">
    <location>
        <begin position="59"/>
        <end position="72"/>
    </location>
</feature>
<dbReference type="NCBIfam" id="NF011430">
    <property type="entry name" value="PRK14861.1"/>
    <property type="match status" value="1"/>
</dbReference>
<reference evidence="11" key="1">
    <citation type="submission" date="2022-02" db="EMBL/GenBank/DDBJ databases">
        <authorList>
            <person name="Leng L."/>
        </authorList>
    </citation>
    <scope>NUCLEOTIDE SEQUENCE</scope>
    <source>
        <strain evidence="11">JI</strain>
    </source>
</reference>
<dbReference type="InterPro" id="IPR003369">
    <property type="entry name" value="TatA/B/E"/>
</dbReference>
<organism evidence="11 12">
    <name type="scientific">Pelotomaculum isophthalicicum JI</name>
    <dbReference type="NCBI Taxonomy" id="947010"/>
    <lineage>
        <taxon>Bacteria</taxon>
        <taxon>Bacillati</taxon>
        <taxon>Bacillota</taxon>
        <taxon>Clostridia</taxon>
        <taxon>Eubacteriales</taxon>
        <taxon>Desulfotomaculaceae</taxon>
        <taxon>Pelotomaculum</taxon>
    </lineage>
</organism>
<comment type="caution">
    <text evidence="11">The sequence shown here is derived from an EMBL/GenBank/DDBJ whole genome shotgun (WGS) entry which is preliminary data.</text>
</comment>
<comment type="similarity">
    <text evidence="9">Belongs to the TatA/E family.</text>
</comment>
<keyword evidence="3 9" id="KW-1003">Cell membrane</keyword>
<dbReference type="Proteomes" id="UP001154312">
    <property type="component" value="Unassembled WGS sequence"/>
</dbReference>
<comment type="subunit">
    <text evidence="9">Forms a complex with TatC.</text>
</comment>
<evidence type="ECO:0000313" key="12">
    <source>
        <dbReference type="Proteomes" id="UP001154312"/>
    </source>
</evidence>
<comment type="subcellular location">
    <subcellularLocation>
        <location evidence="1 9">Cell membrane</location>
        <topology evidence="1 9">Single-pass membrane protein</topology>
    </subcellularLocation>
</comment>
<feature type="region of interest" description="Disordered" evidence="10">
    <location>
        <begin position="45"/>
        <end position="72"/>
    </location>
</feature>
<evidence type="ECO:0000256" key="6">
    <source>
        <dbReference type="ARBA" id="ARBA00022989"/>
    </source>
</evidence>
<evidence type="ECO:0000256" key="7">
    <source>
        <dbReference type="ARBA" id="ARBA00023010"/>
    </source>
</evidence>
<evidence type="ECO:0000256" key="3">
    <source>
        <dbReference type="ARBA" id="ARBA00022475"/>
    </source>
</evidence>
<dbReference type="GO" id="GO:0033281">
    <property type="term" value="C:TAT protein transport complex"/>
    <property type="evidence" value="ECO:0007669"/>
    <property type="project" value="UniProtKB-UniRule"/>
</dbReference>
<evidence type="ECO:0000256" key="8">
    <source>
        <dbReference type="ARBA" id="ARBA00023136"/>
    </source>
</evidence>
<dbReference type="EMBL" id="JAKOAV010000018">
    <property type="protein sequence ID" value="MDF9408779.1"/>
    <property type="molecule type" value="Genomic_DNA"/>
</dbReference>
<keyword evidence="8 9" id="KW-0472">Membrane</keyword>
<keyword evidence="5 9" id="KW-0653">Protein transport</keyword>